<feature type="domain" description="NAF" evidence="5">
    <location>
        <begin position="174"/>
        <end position="203"/>
    </location>
</feature>
<dbReference type="GO" id="GO:0006357">
    <property type="term" value="P:regulation of transcription by RNA polymerase II"/>
    <property type="evidence" value="ECO:0007669"/>
    <property type="project" value="InterPro"/>
</dbReference>
<dbReference type="Pfam" id="PF03822">
    <property type="entry name" value="NAF"/>
    <property type="match status" value="1"/>
</dbReference>
<keyword evidence="2" id="KW-0131">Cell cycle</keyword>
<evidence type="ECO:0000256" key="1">
    <source>
        <dbReference type="ARBA" id="ARBA00022618"/>
    </source>
</evidence>
<organism evidence="6 7">
    <name type="scientific">Crotalaria pallida</name>
    <name type="common">Smooth rattlebox</name>
    <name type="synonym">Crotalaria striata</name>
    <dbReference type="NCBI Taxonomy" id="3830"/>
    <lineage>
        <taxon>Eukaryota</taxon>
        <taxon>Viridiplantae</taxon>
        <taxon>Streptophyta</taxon>
        <taxon>Embryophyta</taxon>
        <taxon>Tracheophyta</taxon>
        <taxon>Spermatophyta</taxon>
        <taxon>Magnoliopsida</taxon>
        <taxon>eudicotyledons</taxon>
        <taxon>Gunneridae</taxon>
        <taxon>Pentapetalae</taxon>
        <taxon>rosids</taxon>
        <taxon>fabids</taxon>
        <taxon>Fabales</taxon>
        <taxon>Fabaceae</taxon>
        <taxon>Papilionoideae</taxon>
        <taxon>50 kb inversion clade</taxon>
        <taxon>genistoids sensu lato</taxon>
        <taxon>core genistoids</taxon>
        <taxon>Crotalarieae</taxon>
        <taxon>Crotalaria</taxon>
    </lineage>
</organism>
<comment type="caution">
    <text evidence="6">The sequence shown here is derived from an EMBL/GenBank/DDBJ whole genome shotgun (WGS) entry which is preliminary data.</text>
</comment>
<feature type="region of interest" description="Disordered" evidence="3">
    <location>
        <begin position="155"/>
        <end position="186"/>
    </location>
</feature>
<gene>
    <name evidence="6" type="ORF">RIF29_14214</name>
</gene>
<dbReference type="InterPro" id="IPR043198">
    <property type="entry name" value="Cyclin/Ssn8"/>
</dbReference>
<accession>A0AAN9FF07</accession>
<keyword evidence="4" id="KW-1133">Transmembrane helix</keyword>
<dbReference type="GO" id="GO:0007165">
    <property type="term" value="P:signal transduction"/>
    <property type="evidence" value="ECO:0007669"/>
    <property type="project" value="InterPro"/>
</dbReference>
<keyword evidence="4" id="KW-0812">Transmembrane</keyword>
<feature type="compositionally biased region" description="Basic residues" evidence="3">
    <location>
        <begin position="155"/>
        <end position="173"/>
    </location>
</feature>
<proteinExistence type="predicted"/>
<dbReference type="Gene3D" id="3.30.310.80">
    <property type="entry name" value="Kinase associated domain 1, KA1"/>
    <property type="match status" value="1"/>
</dbReference>
<evidence type="ECO:0000259" key="5">
    <source>
        <dbReference type="Pfam" id="PF03822"/>
    </source>
</evidence>
<keyword evidence="7" id="KW-1185">Reference proteome</keyword>
<reference evidence="6 7" key="1">
    <citation type="submission" date="2024-01" db="EMBL/GenBank/DDBJ databases">
        <title>The genomes of 5 underutilized Papilionoideae crops provide insights into root nodulation and disease resistanc.</title>
        <authorList>
            <person name="Yuan L."/>
        </authorList>
    </citation>
    <scope>NUCLEOTIDE SEQUENCE [LARGE SCALE GENOMIC DNA]</scope>
    <source>
        <strain evidence="6">ZHUSHIDOU_FW_LH</strain>
        <tissue evidence="6">Leaf</tissue>
    </source>
</reference>
<evidence type="ECO:0000313" key="6">
    <source>
        <dbReference type="EMBL" id="KAK7273166.1"/>
    </source>
</evidence>
<dbReference type="GO" id="GO:0051301">
    <property type="term" value="P:cell division"/>
    <property type="evidence" value="ECO:0007669"/>
    <property type="project" value="UniProtKB-KW"/>
</dbReference>
<dbReference type="Proteomes" id="UP001372338">
    <property type="component" value="Unassembled WGS sequence"/>
</dbReference>
<dbReference type="InterPro" id="IPR004041">
    <property type="entry name" value="NAF_dom"/>
</dbReference>
<evidence type="ECO:0000256" key="4">
    <source>
        <dbReference type="SAM" id="Phobius"/>
    </source>
</evidence>
<dbReference type="Gene3D" id="1.10.472.10">
    <property type="entry name" value="Cyclin-like"/>
    <property type="match status" value="1"/>
</dbReference>
<feature type="transmembrane region" description="Helical" evidence="4">
    <location>
        <begin position="16"/>
        <end position="36"/>
    </location>
</feature>
<name>A0AAN9FF07_CROPI</name>
<dbReference type="AlphaFoldDB" id="A0AAN9FF07"/>
<evidence type="ECO:0000256" key="2">
    <source>
        <dbReference type="ARBA" id="ARBA00023306"/>
    </source>
</evidence>
<keyword evidence="4" id="KW-0472">Membrane</keyword>
<protein>
    <recommendedName>
        <fullName evidence="5">NAF domain-containing protein</fullName>
    </recommendedName>
</protein>
<sequence>MICVMMRTYAKSFKNLLLFVLPHMVSLTSYISLNLLRSSLWLQFKPHHIAAGAGYLASKFLNVDLAAHQNIWQEFKATPSILQGIKVEFSDEVWLCEPFVRVLNCNNNSIKDVPVEIARLTGLKVVEHFCSLLCFILWNGNFIFFLHLIQPPHSKTRRRQHRRPRRQRHRGKGFKRETRFTSKSSANEIINKVEEAAKNKNYKSVDEACKCESWKERKP</sequence>
<dbReference type="GO" id="GO:0016538">
    <property type="term" value="F:cyclin-dependent protein serine/threonine kinase regulator activity"/>
    <property type="evidence" value="ECO:0007669"/>
    <property type="project" value="InterPro"/>
</dbReference>
<keyword evidence="1" id="KW-0132">Cell division</keyword>
<dbReference type="SUPFAM" id="SSF47954">
    <property type="entry name" value="Cyclin-like"/>
    <property type="match status" value="1"/>
</dbReference>
<evidence type="ECO:0000313" key="7">
    <source>
        <dbReference type="Proteomes" id="UP001372338"/>
    </source>
</evidence>
<dbReference type="EMBL" id="JAYWIO010000003">
    <property type="protein sequence ID" value="KAK7273166.1"/>
    <property type="molecule type" value="Genomic_DNA"/>
</dbReference>
<dbReference type="InterPro" id="IPR036915">
    <property type="entry name" value="Cyclin-like_sf"/>
</dbReference>
<dbReference type="PANTHER" id="PTHR10026">
    <property type="entry name" value="CYCLIN"/>
    <property type="match status" value="1"/>
</dbReference>
<evidence type="ECO:0000256" key="3">
    <source>
        <dbReference type="SAM" id="MobiDB-lite"/>
    </source>
</evidence>